<evidence type="ECO:0000256" key="4">
    <source>
        <dbReference type="ARBA" id="ARBA00022729"/>
    </source>
</evidence>
<dbReference type="PANTHER" id="PTHR46303:SF2">
    <property type="entry name" value="CHORDIN-LIKE PROTEIN 1"/>
    <property type="match status" value="1"/>
</dbReference>
<keyword evidence="4" id="KW-0732">Signal</keyword>
<keyword evidence="6" id="KW-0325">Glycoprotein</keyword>
<evidence type="ECO:0000259" key="7">
    <source>
        <dbReference type="PROSITE" id="PS50184"/>
    </source>
</evidence>
<dbReference type="GO" id="GO:0030154">
    <property type="term" value="P:cell differentiation"/>
    <property type="evidence" value="ECO:0007669"/>
    <property type="project" value="TreeGrafter"/>
</dbReference>
<reference evidence="8" key="2">
    <citation type="submission" date="2025-08" db="UniProtKB">
        <authorList>
            <consortium name="Ensembl"/>
        </authorList>
    </citation>
    <scope>IDENTIFICATION</scope>
</reference>
<keyword evidence="2" id="KW-0217">Developmental protein</keyword>
<keyword evidence="5" id="KW-0677">Repeat</keyword>
<dbReference type="STRING" id="9925.ENSCHIP00000000524"/>
<dbReference type="SUPFAM" id="SSF57603">
    <property type="entry name" value="FnI-like domain"/>
    <property type="match status" value="1"/>
</dbReference>
<comment type="subcellular location">
    <subcellularLocation>
        <location evidence="1">Secreted</location>
    </subcellularLocation>
</comment>
<evidence type="ECO:0000313" key="9">
    <source>
        <dbReference type="Proteomes" id="UP000291000"/>
    </source>
</evidence>
<dbReference type="Ensembl" id="ENSCHIT00000000549.1">
    <property type="protein sequence ID" value="ENSCHIP00000000524.1"/>
    <property type="gene ID" value="ENSCHIG00000000367.1"/>
</dbReference>
<reference evidence="9" key="1">
    <citation type="submission" date="2016-04" db="EMBL/GenBank/DDBJ databases">
        <title>Polished mammalian reference genomes with single-molecule sequencing and chromosome conformation capture applied to the Capra hircus genome.</title>
        <authorList>
            <person name="Bickhart D.M."/>
            <person name="Koren S."/>
            <person name="Rosen B."/>
            <person name="Hastie A."/>
            <person name="Liachko I."/>
            <person name="Sullivan S.T."/>
            <person name="Burton J."/>
            <person name="Sayre B.L."/>
            <person name="Huson H.J."/>
            <person name="Lee J."/>
            <person name="Lam E."/>
            <person name="Kelley C.M."/>
            <person name="Hutchison J.L."/>
            <person name="Zhou Y."/>
            <person name="Sun J."/>
            <person name="Crisa A."/>
            <person name="Schwartz J.C."/>
            <person name="Hammond J.A."/>
            <person name="Schroeder S.G."/>
            <person name="Liu G.E."/>
            <person name="Dunham M."/>
            <person name="Shendure J."/>
            <person name="Sonstegard T.S."/>
            <person name="Phillippy A.M."/>
            <person name="Van Tassell C.P."/>
            <person name="Smith T.P."/>
        </authorList>
    </citation>
    <scope>NUCLEOTIDE SEQUENCE [LARGE SCALE GENOMIC DNA]</scope>
</reference>
<dbReference type="Proteomes" id="UP000291000">
    <property type="component" value="Unassembled WGS sequence"/>
</dbReference>
<dbReference type="Pfam" id="PF00093">
    <property type="entry name" value="VWC"/>
    <property type="match status" value="1"/>
</dbReference>
<dbReference type="GO" id="GO:0030514">
    <property type="term" value="P:negative regulation of BMP signaling pathway"/>
    <property type="evidence" value="ECO:0007669"/>
    <property type="project" value="TreeGrafter"/>
</dbReference>
<dbReference type="Bgee" id="ENSCHIG00000000367">
    <property type="expression patterns" value="Expressed in cerebellum and 12 other cell types or tissues"/>
</dbReference>
<dbReference type="AlphaFoldDB" id="A0A452DL07"/>
<organism evidence="8 9">
    <name type="scientific">Capra hircus</name>
    <name type="common">Goat</name>
    <dbReference type="NCBI Taxonomy" id="9925"/>
    <lineage>
        <taxon>Eukaryota</taxon>
        <taxon>Metazoa</taxon>
        <taxon>Chordata</taxon>
        <taxon>Craniata</taxon>
        <taxon>Vertebrata</taxon>
        <taxon>Euteleostomi</taxon>
        <taxon>Mammalia</taxon>
        <taxon>Eutheria</taxon>
        <taxon>Laurasiatheria</taxon>
        <taxon>Artiodactyla</taxon>
        <taxon>Ruminantia</taxon>
        <taxon>Pecora</taxon>
        <taxon>Bovidae</taxon>
        <taxon>Caprinae</taxon>
        <taxon>Capra</taxon>
    </lineage>
</organism>
<accession>A0A452DL07</accession>
<feature type="domain" description="VWFC" evidence="7">
    <location>
        <begin position="23"/>
        <end position="88"/>
    </location>
</feature>
<name>A0A452DL07_CAPHI</name>
<dbReference type="Pfam" id="PF19548">
    <property type="entry name" value="CHRDL_1_2_C"/>
    <property type="match status" value="1"/>
</dbReference>
<dbReference type="GO" id="GO:0005615">
    <property type="term" value="C:extracellular space"/>
    <property type="evidence" value="ECO:0007669"/>
    <property type="project" value="TreeGrafter"/>
</dbReference>
<gene>
    <name evidence="8" type="primary">LOC102183132</name>
</gene>
<evidence type="ECO:0000256" key="1">
    <source>
        <dbReference type="ARBA" id="ARBA00004613"/>
    </source>
</evidence>
<dbReference type="GO" id="GO:0048731">
    <property type="term" value="P:system development"/>
    <property type="evidence" value="ECO:0007669"/>
    <property type="project" value="UniProtKB-ARBA"/>
</dbReference>
<dbReference type="Gene3D" id="2.10.70.10">
    <property type="entry name" value="Complement Module, domain 1"/>
    <property type="match status" value="1"/>
</dbReference>
<keyword evidence="3" id="KW-0964">Secreted</keyword>
<dbReference type="SMART" id="SM00214">
    <property type="entry name" value="VWC"/>
    <property type="match status" value="1"/>
</dbReference>
<dbReference type="PROSITE" id="PS50184">
    <property type="entry name" value="VWFC_2"/>
    <property type="match status" value="1"/>
</dbReference>
<evidence type="ECO:0000256" key="2">
    <source>
        <dbReference type="ARBA" id="ARBA00022473"/>
    </source>
</evidence>
<dbReference type="GeneTree" id="ENSGT00940000160983"/>
<dbReference type="InterPro" id="IPR001007">
    <property type="entry name" value="VWF_dom"/>
</dbReference>
<evidence type="ECO:0000313" key="8">
    <source>
        <dbReference type="Ensembl" id="ENSCHIP00000000524.1"/>
    </source>
</evidence>
<dbReference type="InterPro" id="IPR045717">
    <property type="entry name" value="CHRDL1/2"/>
</dbReference>
<evidence type="ECO:0000256" key="3">
    <source>
        <dbReference type="ARBA" id="ARBA00022525"/>
    </source>
</evidence>
<dbReference type="FunFam" id="2.10.70.10:FF:000005">
    <property type="entry name" value="Chordin-like 1, isoform CRA_c"/>
    <property type="match status" value="1"/>
</dbReference>
<dbReference type="GO" id="GO:0036122">
    <property type="term" value="F:BMP binding"/>
    <property type="evidence" value="ECO:0007669"/>
    <property type="project" value="TreeGrafter"/>
</dbReference>
<dbReference type="InterPro" id="IPR045716">
    <property type="entry name" value="CHRDL_1/2_C"/>
</dbReference>
<evidence type="ECO:0000256" key="6">
    <source>
        <dbReference type="ARBA" id="ARBA00023180"/>
    </source>
</evidence>
<reference evidence="8" key="3">
    <citation type="submission" date="2025-09" db="UniProtKB">
        <authorList>
            <consortium name="Ensembl"/>
        </authorList>
    </citation>
    <scope>IDENTIFICATION</scope>
</reference>
<evidence type="ECO:0000256" key="5">
    <source>
        <dbReference type="ARBA" id="ARBA00022737"/>
    </source>
</evidence>
<dbReference type="PANTHER" id="PTHR46303">
    <property type="entry name" value="VWFC DOMAIN-CONTAINING PROTEIN"/>
    <property type="match status" value="1"/>
</dbReference>
<sequence length="193" mass="21885">MDSQQASGTIVQIVINNKHKHGQVCVSNGKTYSHGESWHPNLRAFGIVECVLCTCNVTKQECKKIHCPNRYPCKYPQKIDGKCCKVCPGKKAKEELPGQSFDSKGYFCGEETMPVYESVFMEDGETTRKIALETERPPQVEVHVWTIRKGEPDDINLLLLLFFFVRGTQGRKGRVIVFLQPVPLFQSEDFPFA</sequence>
<keyword evidence="9" id="KW-1185">Reference proteome</keyword>
<protein>
    <recommendedName>
        <fullName evidence="7">VWFC domain-containing protein</fullName>
    </recommendedName>
</protein>
<proteinExistence type="predicted"/>
<dbReference type="PROSITE" id="PS01208">
    <property type="entry name" value="VWFC_1"/>
    <property type="match status" value="1"/>
</dbReference>